<reference evidence="3" key="2">
    <citation type="submission" date="2020-09" db="EMBL/GenBank/DDBJ databases">
        <authorList>
            <person name="Sun Q."/>
            <person name="Zhou Y."/>
        </authorList>
    </citation>
    <scope>NUCLEOTIDE SEQUENCE</scope>
    <source>
        <strain evidence="3">CGMCC 1.15760</strain>
    </source>
</reference>
<organism evidence="3 4">
    <name type="scientific">Lysinibacillus alkalisoli</name>
    <dbReference type="NCBI Taxonomy" id="1911548"/>
    <lineage>
        <taxon>Bacteria</taxon>
        <taxon>Bacillati</taxon>
        <taxon>Bacillota</taxon>
        <taxon>Bacilli</taxon>
        <taxon>Bacillales</taxon>
        <taxon>Bacillaceae</taxon>
        <taxon>Lysinibacillus</taxon>
    </lineage>
</organism>
<dbReference type="Proteomes" id="UP000616608">
    <property type="component" value="Unassembled WGS sequence"/>
</dbReference>
<evidence type="ECO:0000256" key="1">
    <source>
        <dbReference type="ARBA" id="ARBA00023002"/>
    </source>
</evidence>
<protein>
    <submittedName>
        <fullName evidence="3">Proline dehydrogenase 1</fullName>
    </submittedName>
</protein>
<accession>A0A917LJE6</accession>
<evidence type="ECO:0000313" key="3">
    <source>
        <dbReference type="EMBL" id="GGG30835.1"/>
    </source>
</evidence>
<name>A0A917LJE6_9BACI</name>
<evidence type="ECO:0000259" key="2">
    <source>
        <dbReference type="Pfam" id="PF01619"/>
    </source>
</evidence>
<dbReference type="GO" id="GO:0004657">
    <property type="term" value="F:proline dehydrogenase activity"/>
    <property type="evidence" value="ECO:0007669"/>
    <property type="project" value="UniProtKB-ARBA"/>
</dbReference>
<evidence type="ECO:0000313" key="4">
    <source>
        <dbReference type="Proteomes" id="UP000616608"/>
    </source>
</evidence>
<dbReference type="GO" id="GO:0006562">
    <property type="term" value="P:L-proline catabolic process"/>
    <property type="evidence" value="ECO:0007669"/>
    <property type="project" value="UniProtKB-ARBA"/>
</dbReference>
<dbReference type="EMBL" id="BMJT01000010">
    <property type="protein sequence ID" value="GGG30835.1"/>
    <property type="molecule type" value="Genomic_DNA"/>
</dbReference>
<comment type="caution">
    <text evidence="3">The sequence shown here is derived from an EMBL/GenBank/DDBJ whole genome shotgun (WGS) entry which is preliminary data.</text>
</comment>
<dbReference type="InterPro" id="IPR029041">
    <property type="entry name" value="FAD-linked_oxidoreductase-like"/>
</dbReference>
<dbReference type="RefSeq" id="WP_188615578.1">
    <property type="nucleotide sequence ID" value="NZ_BMJT01000010.1"/>
</dbReference>
<keyword evidence="1" id="KW-0560">Oxidoreductase</keyword>
<dbReference type="SUPFAM" id="SSF51730">
    <property type="entry name" value="FAD-linked oxidoreductase"/>
    <property type="match status" value="1"/>
</dbReference>
<keyword evidence="4" id="KW-1185">Reference proteome</keyword>
<reference evidence="3" key="1">
    <citation type="journal article" date="2014" name="Int. J. Syst. Evol. Microbiol.">
        <title>Complete genome sequence of Corynebacterium casei LMG S-19264T (=DSM 44701T), isolated from a smear-ripened cheese.</title>
        <authorList>
            <consortium name="US DOE Joint Genome Institute (JGI-PGF)"/>
            <person name="Walter F."/>
            <person name="Albersmeier A."/>
            <person name="Kalinowski J."/>
            <person name="Ruckert C."/>
        </authorList>
    </citation>
    <scope>NUCLEOTIDE SEQUENCE</scope>
    <source>
        <strain evidence="3">CGMCC 1.15760</strain>
    </source>
</reference>
<gene>
    <name evidence="3" type="primary">fadM</name>
    <name evidence="3" type="ORF">GCM10007425_26800</name>
</gene>
<dbReference type="Pfam" id="PF01619">
    <property type="entry name" value="Pro_dh"/>
    <property type="match status" value="1"/>
</dbReference>
<dbReference type="Gene3D" id="3.20.20.220">
    <property type="match status" value="1"/>
</dbReference>
<proteinExistence type="predicted"/>
<dbReference type="AlphaFoldDB" id="A0A917LJE6"/>
<dbReference type="InterPro" id="IPR002872">
    <property type="entry name" value="Proline_DH_dom"/>
</dbReference>
<feature type="domain" description="Proline dehydrogenase" evidence="2">
    <location>
        <begin position="192"/>
        <end position="274"/>
    </location>
</feature>
<sequence>MALRSMTKQLTYSDTFTASVQTIAPKIGMKPYFGGLTTEEIIATCQLLQSLKEEVAIDYIGTAIIDAADVMTEKAKIQQLMTQLQDLAISATFTLQPEQFGLLLDVDECYNVISDVAAFAKKTGHFITLQTAEYEHVQTIISMAQQLQATYDHVSVVIQGQFYRSQDDIEALQDAPVTLSKKLSNTSEAVAFQKKMDLDLNMIALVEQRLKSGAYTVIATHDRNIIAYAKRLAQEFDIHPSQFEFQLHIGQDDVLKQALIADGYRVRTYFPAGAYWYTHFMNHVANRPQNLKYVSEKVFTKKTNIALVTIAGALLLRKVFKRKNNNKEA</sequence>